<feature type="compositionally biased region" description="Basic residues" evidence="4">
    <location>
        <begin position="85"/>
        <end position="94"/>
    </location>
</feature>
<dbReference type="AlphaFoldDB" id="A0A9D5A8I4"/>
<organism evidence="7 8">
    <name type="scientific">Pisum sativum</name>
    <name type="common">Garden pea</name>
    <name type="synonym">Lathyrus oleraceus</name>
    <dbReference type="NCBI Taxonomy" id="3888"/>
    <lineage>
        <taxon>Eukaryota</taxon>
        <taxon>Viridiplantae</taxon>
        <taxon>Streptophyta</taxon>
        <taxon>Embryophyta</taxon>
        <taxon>Tracheophyta</taxon>
        <taxon>Spermatophyta</taxon>
        <taxon>Magnoliopsida</taxon>
        <taxon>eudicotyledons</taxon>
        <taxon>Gunneridae</taxon>
        <taxon>Pentapetalae</taxon>
        <taxon>rosids</taxon>
        <taxon>fabids</taxon>
        <taxon>Fabales</taxon>
        <taxon>Fabaceae</taxon>
        <taxon>Papilionoideae</taxon>
        <taxon>50 kb inversion clade</taxon>
        <taxon>NPAAA clade</taxon>
        <taxon>Hologalegina</taxon>
        <taxon>IRL clade</taxon>
        <taxon>Fabeae</taxon>
        <taxon>Lathyrus</taxon>
    </lineage>
</organism>
<comment type="caution">
    <text evidence="7">The sequence shown here is derived from an EMBL/GenBank/DDBJ whole genome shotgun (WGS) entry which is preliminary data.</text>
</comment>
<dbReference type="InterPro" id="IPR034361">
    <property type="entry name" value="PHIP1_RRM1"/>
</dbReference>
<dbReference type="Proteomes" id="UP001058974">
    <property type="component" value="Chromosome 6"/>
</dbReference>
<evidence type="ECO:0000313" key="8">
    <source>
        <dbReference type="Proteomes" id="UP001058974"/>
    </source>
</evidence>
<dbReference type="InterPro" id="IPR001878">
    <property type="entry name" value="Znf_CCHC"/>
</dbReference>
<feature type="compositionally biased region" description="Basic and acidic residues" evidence="4">
    <location>
        <begin position="176"/>
        <end position="188"/>
    </location>
</feature>
<evidence type="ECO:0000259" key="6">
    <source>
        <dbReference type="PROSITE" id="PS50158"/>
    </source>
</evidence>
<feature type="domain" description="RRM" evidence="5">
    <location>
        <begin position="322"/>
        <end position="398"/>
    </location>
</feature>
<feature type="region of interest" description="Disordered" evidence="4">
    <location>
        <begin position="160"/>
        <end position="208"/>
    </location>
</feature>
<dbReference type="InterPro" id="IPR036875">
    <property type="entry name" value="Znf_CCHC_sf"/>
</dbReference>
<dbReference type="Gramene" id="Psat06G0636200-T2">
    <property type="protein sequence ID" value="KAI5401872.1"/>
    <property type="gene ID" value="KIW84_066362"/>
</dbReference>
<gene>
    <name evidence="7" type="ORF">KIW84_066362</name>
</gene>
<feature type="region of interest" description="Disordered" evidence="4">
    <location>
        <begin position="18"/>
        <end position="37"/>
    </location>
</feature>
<keyword evidence="2" id="KW-0863">Zinc-finger</keyword>
<dbReference type="PROSITE" id="PS50158">
    <property type="entry name" value="ZF_CCHC"/>
    <property type="match status" value="1"/>
</dbReference>
<feature type="compositionally biased region" description="Basic residues" evidence="4">
    <location>
        <begin position="160"/>
        <end position="175"/>
    </location>
</feature>
<dbReference type="Gene3D" id="3.30.70.330">
    <property type="match status" value="2"/>
</dbReference>
<keyword evidence="8" id="KW-1185">Reference proteome</keyword>
<feature type="domain" description="CCHC-type" evidence="6">
    <location>
        <begin position="469"/>
        <end position="484"/>
    </location>
</feature>
<evidence type="ECO:0000256" key="3">
    <source>
        <dbReference type="PROSITE-ProRule" id="PRU00176"/>
    </source>
</evidence>
<evidence type="ECO:0000256" key="1">
    <source>
        <dbReference type="ARBA" id="ARBA00022884"/>
    </source>
</evidence>
<feature type="compositionally biased region" description="Basic and acidic residues" evidence="4">
    <location>
        <begin position="69"/>
        <end position="78"/>
    </location>
</feature>
<dbReference type="PANTHER" id="PTHR23236">
    <property type="entry name" value="EUKARYOTIC TRANSLATION INITIATION FACTOR 4B/4H"/>
    <property type="match status" value="1"/>
</dbReference>
<dbReference type="PROSITE" id="PS50102">
    <property type="entry name" value="RRM"/>
    <property type="match status" value="2"/>
</dbReference>
<dbReference type="InterPro" id="IPR035979">
    <property type="entry name" value="RBD_domain_sf"/>
</dbReference>
<dbReference type="Pfam" id="PF00076">
    <property type="entry name" value="RRM_1"/>
    <property type="match status" value="2"/>
</dbReference>
<accession>A0A9D5A8I4</accession>
<reference evidence="7 8" key="1">
    <citation type="journal article" date="2022" name="Nat. Genet.">
        <title>Improved pea reference genome and pan-genome highlight genomic features and evolutionary characteristics.</title>
        <authorList>
            <person name="Yang T."/>
            <person name="Liu R."/>
            <person name="Luo Y."/>
            <person name="Hu S."/>
            <person name="Wang D."/>
            <person name="Wang C."/>
            <person name="Pandey M.K."/>
            <person name="Ge S."/>
            <person name="Xu Q."/>
            <person name="Li N."/>
            <person name="Li G."/>
            <person name="Huang Y."/>
            <person name="Saxena R.K."/>
            <person name="Ji Y."/>
            <person name="Li M."/>
            <person name="Yan X."/>
            <person name="He Y."/>
            <person name="Liu Y."/>
            <person name="Wang X."/>
            <person name="Xiang C."/>
            <person name="Varshney R.K."/>
            <person name="Ding H."/>
            <person name="Gao S."/>
            <person name="Zong X."/>
        </authorList>
    </citation>
    <scope>NUCLEOTIDE SEQUENCE [LARGE SCALE GENOMIC DNA]</scope>
    <source>
        <strain evidence="7 8">cv. Zhongwan 6</strain>
    </source>
</reference>
<dbReference type="InterPro" id="IPR000504">
    <property type="entry name" value="RRM_dom"/>
</dbReference>
<dbReference type="EMBL" id="JAMSHJ010000006">
    <property type="protein sequence ID" value="KAI5401872.1"/>
    <property type="molecule type" value="Genomic_DNA"/>
</dbReference>
<dbReference type="SUPFAM" id="SSF57756">
    <property type="entry name" value="Retrovirus zinc finger-like domains"/>
    <property type="match status" value="1"/>
</dbReference>
<sequence>MVLSNKKLKQKLRAELTLNQINTESNPSSSSSNSFKLLLNSSTNKPILSKREKLRKVRPLQQTQTNEDEGTKNDKEIGIEGLGKKNSKKRKIKAVKQNDDADDVGNEVVVKKGKIKVEKQTDDVGDEVVVKKGKVKVEKQNGDVGDEVVVKVTKQSVKKEKQKKKNLLKKKRKKAKAAEENGKVKTAEENGVVTAAEGSGSNHQEEISELTTDLANTNITTRQESGDAATKVYVGGIPYYSSEDDIHSYFESCGTITEINCMTFPDTGKFRGIAIIVFKTEAAAKRALALDGSDMGGLFLKIQPYKAAQTTRFTPELKEGYNRIYVGSLSWEITEEELRKFFSNCNIKSIRLGKDKETGEFRGYAHVDFSDSKSLKTALALDQSVLFGRPVRISCAVPLNKKPGAGEKSVAGSKPSAVEKSVAGSKPSAGEKSVAGQKPDAGETVAVEEPTVEKPITVVASGKRKNRMCYGCRQKGHNLSECPNPQIFTSTI</sequence>
<evidence type="ECO:0000259" key="5">
    <source>
        <dbReference type="PROSITE" id="PS50102"/>
    </source>
</evidence>
<name>A0A9D5A8I4_PEA</name>
<feature type="region of interest" description="Disordered" evidence="4">
    <location>
        <begin position="46"/>
        <end position="100"/>
    </location>
</feature>
<proteinExistence type="predicted"/>
<keyword evidence="2" id="KW-0862">Zinc</keyword>
<evidence type="ECO:0000256" key="4">
    <source>
        <dbReference type="SAM" id="MobiDB-lite"/>
    </source>
</evidence>
<protein>
    <submittedName>
        <fullName evidence="7">Uncharacterized protein</fullName>
    </submittedName>
</protein>
<evidence type="ECO:0000256" key="2">
    <source>
        <dbReference type="PROSITE-ProRule" id="PRU00047"/>
    </source>
</evidence>
<evidence type="ECO:0000313" key="7">
    <source>
        <dbReference type="EMBL" id="KAI5401872.1"/>
    </source>
</evidence>
<dbReference type="SMART" id="SM00360">
    <property type="entry name" value="RRM"/>
    <property type="match status" value="2"/>
</dbReference>
<feature type="compositionally biased region" description="Low complexity" evidence="4">
    <location>
        <begin position="25"/>
        <end position="37"/>
    </location>
</feature>
<dbReference type="CDD" id="cd12271">
    <property type="entry name" value="RRM1_PHIP1"/>
    <property type="match status" value="1"/>
</dbReference>
<keyword evidence="2" id="KW-0479">Metal-binding</keyword>
<dbReference type="GO" id="GO:0003723">
    <property type="term" value="F:RNA binding"/>
    <property type="evidence" value="ECO:0007669"/>
    <property type="project" value="UniProtKB-UniRule"/>
</dbReference>
<dbReference type="SUPFAM" id="SSF54928">
    <property type="entry name" value="RNA-binding domain, RBD"/>
    <property type="match status" value="2"/>
</dbReference>
<dbReference type="GO" id="GO:0008270">
    <property type="term" value="F:zinc ion binding"/>
    <property type="evidence" value="ECO:0007669"/>
    <property type="project" value="UniProtKB-KW"/>
</dbReference>
<keyword evidence="1 3" id="KW-0694">RNA-binding</keyword>
<feature type="region of interest" description="Disordered" evidence="4">
    <location>
        <begin position="403"/>
        <end position="444"/>
    </location>
</feature>
<feature type="domain" description="RRM" evidence="5">
    <location>
        <begin position="230"/>
        <end position="307"/>
    </location>
</feature>
<dbReference type="InterPro" id="IPR012677">
    <property type="entry name" value="Nucleotide-bd_a/b_plait_sf"/>
</dbReference>
<dbReference type="PANTHER" id="PTHR23236:SF24">
    <property type="entry name" value="PHRAGMOPLASTIN INTERACTING PROTEIN 1"/>
    <property type="match status" value="1"/>
</dbReference>